<dbReference type="OrthoDB" id="447346at2759"/>
<reference evidence="1 2" key="1">
    <citation type="journal article" date="2018" name="Mol. Ecol.">
        <title>The obligate alkalophilic soda-lake fungus Sodiomyces alkalinus has shifted to a protein diet.</title>
        <authorList>
            <person name="Grum-Grzhimaylo A.A."/>
            <person name="Falkoski D.L."/>
            <person name="van den Heuvel J."/>
            <person name="Valero-Jimenez C.A."/>
            <person name="Min B."/>
            <person name="Choi I.G."/>
            <person name="Lipzen A."/>
            <person name="Daum C.G."/>
            <person name="Aanen D.K."/>
            <person name="Tsang A."/>
            <person name="Henrissat B."/>
            <person name="Bilanenko E.N."/>
            <person name="de Vries R.P."/>
            <person name="van Kan J.A.L."/>
            <person name="Grigoriev I.V."/>
            <person name="Debets A.J.M."/>
        </authorList>
    </citation>
    <scope>NUCLEOTIDE SEQUENCE [LARGE SCALE GENOMIC DNA]</scope>
    <source>
        <strain evidence="1 2">F11</strain>
    </source>
</reference>
<name>A0A3N2PSL8_SODAK</name>
<dbReference type="SUPFAM" id="SSF54593">
    <property type="entry name" value="Glyoxalase/Bleomycin resistance protein/Dihydroxybiphenyl dioxygenase"/>
    <property type="match status" value="1"/>
</dbReference>
<protein>
    <recommendedName>
        <fullName evidence="3">VOC domain-containing protein</fullName>
    </recommendedName>
</protein>
<accession>A0A3N2PSL8</accession>
<evidence type="ECO:0000313" key="1">
    <source>
        <dbReference type="EMBL" id="ROT37478.1"/>
    </source>
</evidence>
<sequence length="127" mass="13812">MVLVYTNSLCLDVAARFYKTVFDFEWVPSPRYDASELQMFDFSGKGVNISGGIQKVPDETGLLNAGPGGVCIHWLVESLEDSARAIEGAGGEVLTGTMKEGDFGVYRYFKDTEGNVGSMHQMVTKSA</sequence>
<dbReference type="GeneID" id="39580729"/>
<evidence type="ECO:0000313" key="2">
    <source>
        <dbReference type="Proteomes" id="UP000272025"/>
    </source>
</evidence>
<dbReference type="RefSeq" id="XP_028465284.1">
    <property type="nucleotide sequence ID" value="XM_028612251.1"/>
</dbReference>
<evidence type="ECO:0008006" key="3">
    <source>
        <dbReference type="Google" id="ProtNLM"/>
    </source>
</evidence>
<dbReference type="InterPro" id="IPR029068">
    <property type="entry name" value="Glyas_Bleomycin-R_OHBP_Dase"/>
</dbReference>
<dbReference type="Proteomes" id="UP000272025">
    <property type="component" value="Unassembled WGS sequence"/>
</dbReference>
<dbReference type="Gene3D" id="3.10.180.10">
    <property type="entry name" value="2,3-Dihydroxybiphenyl 1,2-Dioxygenase, domain 1"/>
    <property type="match status" value="1"/>
</dbReference>
<dbReference type="STRING" id="1314773.A0A3N2PSL8"/>
<dbReference type="EMBL" id="ML119057">
    <property type="protein sequence ID" value="ROT37478.1"/>
    <property type="molecule type" value="Genomic_DNA"/>
</dbReference>
<organism evidence="1 2">
    <name type="scientific">Sodiomyces alkalinus (strain CBS 110278 / VKM F-3762 / F11)</name>
    <name type="common">Alkaliphilic filamentous fungus</name>
    <dbReference type="NCBI Taxonomy" id="1314773"/>
    <lineage>
        <taxon>Eukaryota</taxon>
        <taxon>Fungi</taxon>
        <taxon>Dikarya</taxon>
        <taxon>Ascomycota</taxon>
        <taxon>Pezizomycotina</taxon>
        <taxon>Sordariomycetes</taxon>
        <taxon>Hypocreomycetidae</taxon>
        <taxon>Glomerellales</taxon>
        <taxon>Plectosphaerellaceae</taxon>
        <taxon>Sodiomyces</taxon>
    </lineage>
</organism>
<keyword evidence="2" id="KW-1185">Reference proteome</keyword>
<gene>
    <name evidence="1" type="ORF">SODALDRAFT_334581</name>
</gene>
<dbReference type="AlphaFoldDB" id="A0A3N2PSL8"/>
<proteinExistence type="predicted"/>